<organism evidence="2 3">
    <name type="scientific">Acinetobacter junii SH205</name>
    <dbReference type="NCBI Taxonomy" id="575587"/>
    <lineage>
        <taxon>Bacteria</taxon>
        <taxon>Pseudomonadati</taxon>
        <taxon>Pseudomonadota</taxon>
        <taxon>Gammaproteobacteria</taxon>
        <taxon>Moraxellales</taxon>
        <taxon>Moraxellaceae</taxon>
        <taxon>Acinetobacter</taxon>
    </lineage>
</organism>
<evidence type="ECO:0000313" key="3">
    <source>
        <dbReference type="Proteomes" id="UP000018442"/>
    </source>
</evidence>
<dbReference type="InterPro" id="IPR036162">
    <property type="entry name" value="Resolvase-like_N_sf"/>
</dbReference>
<evidence type="ECO:0000259" key="1">
    <source>
        <dbReference type="PROSITE" id="PS51736"/>
    </source>
</evidence>
<evidence type="ECO:0000313" key="2">
    <source>
        <dbReference type="EMBL" id="EEY91741.1"/>
    </source>
</evidence>
<dbReference type="HOGENOM" id="CLU_2986045_0_0_6"/>
<proteinExistence type="predicted"/>
<dbReference type="Proteomes" id="UP000018442">
    <property type="component" value="Unassembled WGS sequence"/>
</dbReference>
<gene>
    <name evidence="2" type="ORF">HMPREF0026_02777</name>
</gene>
<dbReference type="PROSITE" id="PS51736">
    <property type="entry name" value="RECOMBINASES_3"/>
    <property type="match status" value="1"/>
</dbReference>
<dbReference type="AlphaFoldDB" id="D0SQL7"/>
<dbReference type="EMBL" id="GG705015">
    <property type="protein sequence ID" value="EEY91741.1"/>
    <property type="molecule type" value="Genomic_DNA"/>
</dbReference>
<dbReference type="GO" id="GO:0003677">
    <property type="term" value="F:DNA binding"/>
    <property type="evidence" value="ECO:0007669"/>
    <property type="project" value="InterPro"/>
</dbReference>
<dbReference type="GO" id="GO:0000150">
    <property type="term" value="F:DNA strand exchange activity"/>
    <property type="evidence" value="ECO:0007669"/>
    <property type="project" value="InterPro"/>
</dbReference>
<dbReference type="InterPro" id="IPR006119">
    <property type="entry name" value="Resolv_N"/>
</dbReference>
<name>D0SQL7_ACIJU</name>
<dbReference type="Gene3D" id="3.40.50.1390">
    <property type="entry name" value="Resolvase, N-terminal catalytic domain"/>
    <property type="match status" value="1"/>
</dbReference>
<feature type="domain" description="Resolvase/invertase-type recombinase catalytic" evidence="1">
    <location>
        <begin position="1"/>
        <end position="57"/>
    </location>
</feature>
<sequence>MPELNKLMQEATQVDVLLVESGDRLSRLTQHDFNKLKKRIQEKELRFVVATFRLLTN</sequence>
<protein>
    <recommendedName>
        <fullName evidence="1">Resolvase/invertase-type recombinase catalytic domain-containing protein</fullName>
    </recommendedName>
</protein>
<accession>D0SQL7</accession>
<dbReference type="SUPFAM" id="SSF53041">
    <property type="entry name" value="Resolvase-like"/>
    <property type="match status" value="1"/>
</dbReference>
<dbReference type="Pfam" id="PF00239">
    <property type="entry name" value="Resolvase"/>
    <property type="match status" value="1"/>
</dbReference>
<reference evidence="3" key="1">
    <citation type="journal article" date="2012" name="PLoS ONE">
        <title>The success of Acinetobacter species; genetic, metabolic and virulence attributes.</title>
        <authorList>
            <person name="Peleg A.Y."/>
            <person name="de Breij A."/>
            <person name="Adams M.D."/>
            <person name="Cerqueira G.M."/>
            <person name="Mocali S."/>
            <person name="Galardini M."/>
            <person name="Nibbering P.H."/>
            <person name="Earl A.M."/>
            <person name="Ward D.V."/>
            <person name="Paterson D.L."/>
            <person name="Seifert H."/>
            <person name="Dijkshoorn L."/>
        </authorList>
    </citation>
    <scope>NUCLEOTIDE SEQUENCE [LARGE SCALE GENOMIC DNA]</scope>
    <source>
        <strain evidence="3">SH205</strain>
    </source>
</reference>